<evidence type="ECO:0000256" key="7">
    <source>
        <dbReference type="ARBA" id="ARBA00022842"/>
    </source>
</evidence>
<comment type="cofactor">
    <cofactor evidence="1">
        <name>Mg(2+)</name>
        <dbReference type="ChEBI" id="CHEBI:18420"/>
    </cofactor>
</comment>
<comment type="caution">
    <text evidence="10">The sequence shown here is derived from an EMBL/GenBank/DDBJ whole genome shotgun (WGS) entry which is preliminary data.</text>
</comment>
<evidence type="ECO:0000256" key="6">
    <source>
        <dbReference type="ARBA" id="ARBA00022723"/>
    </source>
</evidence>
<dbReference type="Gene3D" id="3.90.550.10">
    <property type="entry name" value="Spore Coat Polysaccharide Biosynthesis Protein SpsA, Chain A"/>
    <property type="match status" value="1"/>
</dbReference>
<evidence type="ECO:0000256" key="2">
    <source>
        <dbReference type="ARBA" id="ARBA00010480"/>
    </source>
</evidence>
<protein>
    <recommendedName>
        <fullName evidence="3">glucose-1-phosphate thymidylyltransferase</fullName>
        <ecNumber evidence="3">2.7.7.24</ecNumber>
    </recommendedName>
</protein>
<keyword evidence="10" id="KW-0946">Virion</keyword>
<dbReference type="InterPro" id="IPR005907">
    <property type="entry name" value="G1P_thy_trans_s"/>
</dbReference>
<keyword evidence="6" id="KW-0479">Metal-binding</keyword>
<evidence type="ECO:0000259" key="9">
    <source>
        <dbReference type="Pfam" id="PF00483"/>
    </source>
</evidence>
<evidence type="ECO:0000313" key="11">
    <source>
        <dbReference type="Proteomes" id="UP000229421"/>
    </source>
</evidence>
<dbReference type="PANTHER" id="PTHR43532">
    <property type="entry name" value="GLUCOSE-1-PHOSPHATE THYMIDYLYLTRANSFERASE"/>
    <property type="match status" value="1"/>
</dbReference>
<dbReference type="InterPro" id="IPR005835">
    <property type="entry name" value="NTP_transferase_dom"/>
</dbReference>
<dbReference type="GO" id="GO:0046872">
    <property type="term" value="F:metal ion binding"/>
    <property type="evidence" value="ECO:0007669"/>
    <property type="project" value="UniProtKB-KW"/>
</dbReference>
<name>A0A2M8C5B5_9BACT</name>
<evidence type="ECO:0000256" key="4">
    <source>
        <dbReference type="ARBA" id="ARBA00022679"/>
    </source>
</evidence>
<keyword evidence="5" id="KW-0548">Nucleotidyltransferase</keyword>
<dbReference type="EMBL" id="PFTZ01000064">
    <property type="protein sequence ID" value="PJB51363.1"/>
    <property type="molecule type" value="Genomic_DNA"/>
</dbReference>
<evidence type="ECO:0000256" key="1">
    <source>
        <dbReference type="ARBA" id="ARBA00001946"/>
    </source>
</evidence>
<keyword evidence="7" id="KW-0460">Magnesium</keyword>
<dbReference type="EC" id="2.7.7.24" evidence="3"/>
<sequence>MKGIILAGGLGTRLYPLTHITNKHLLPVYNQPMIYYPIQTLVEAGINEIMIVTGGPYAGHFLRVLKNGHELGVKHLEYAFQEKEGGIAEALSLCEDFADKQNIVVILGDNCTDANIRPAVQKFKIGSMIFVKLVPDPHRFGVPVFNKKEQIIKIEEKPKDPKSSFAVTGLYIYDKTVFDKIKKVKPSGRGELEITDVNNLYISAGKMKWAELKGFWSDAGTFESLYRTGKFWAEKNE</sequence>
<dbReference type="SUPFAM" id="SSF53448">
    <property type="entry name" value="Nucleotide-diphospho-sugar transferases"/>
    <property type="match status" value="1"/>
</dbReference>
<organism evidence="10 11">
    <name type="scientific">Candidatus Berkelbacteria bacterium CG_4_9_14_3_um_filter_39_23</name>
    <dbReference type="NCBI Taxonomy" id="1974508"/>
    <lineage>
        <taxon>Bacteria</taxon>
        <taxon>Candidatus Berkelbacteria</taxon>
    </lineage>
</organism>
<comment type="similarity">
    <text evidence="2">Belongs to the glucose-1-phosphate thymidylyltransferase family.</text>
</comment>
<evidence type="ECO:0000256" key="8">
    <source>
        <dbReference type="ARBA" id="ARBA00049336"/>
    </source>
</evidence>
<dbReference type="InterPro" id="IPR029044">
    <property type="entry name" value="Nucleotide-diphossugar_trans"/>
</dbReference>
<evidence type="ECO:0000256" key="5">
    <source>
        <dbReference type="ARBA" id="ARBA00022695"/>
    </source>
</evidence>
<dbReference type="GO" id="GO:0008879">
    <property type="term" value="F:glucose-1-phosphate thymidylyltransferase activity"/>
    <property type="evidence" value="ECO:0007669"/>
    <property type="project" value="UniProtKB-EC"/>
</dbReference>
<dbReference type="Proteomes" id="UP000229421">
    <property type="component" value="Unassembled WGS sequence"/>
</dbReference>
<accession>A0A2M8C5B5</accession>
<dbReference type="Pfam" id="PF00483">
    <property type="entry name" value="NTP_transferase"/>
    <property type="match status" value="1"/>
</dbReference>
<dbReference type="PANTHER" id="PTHR43532:SF1">
    <property type="entry name" value="GLUCOSE-1-PHOSPHATE THYMIDYLYLTRANSFERASE 1"/>
    <property type="match status" value="1"/>
</dbReference>
<gene>
    <name evidence="10" type="ORF">CO101_02275</name>
</gene>
<keyword evidence="10" id="KW-0167">Capsid protein</keyword>
<comment type="catalytic activity">
    <reaction evidence="8">
        <text>dTTP + alpha-D-glucose 1-phosphate + H(+) = dTDP-alpha-D-glucose + diphosphate</text>
        <dbReference type="Rhea" id="RHEA:15225"/>
        <dbReference type="ChEBI" id="CHEBI:15378"/>
        <dbReference type="ChEBI" id="CHEBI:33019"/>
        <dbReference type="ChEBI" id="CHEBI:37568"/>
        <dbReference type="ChEBI" id="CHEBI:57477"/>
        <dbReference type="ChEBI" id="CHEBI:58601"/>
        <dbReference type="EC" id="2.7.7.24"/>
    </reaction>
</comment>
<reference evidence="11" key="1">
    <citation type="submission" date="2017-09" db="EMBL/GenBank/DDBJ databases">
        <title>Depth-based differentiation of microbial function through sediment-hosted aquifers and enrichment of novel symbionts in the deep terrestrial subsurface.</title>
        <authorList>
            <person name="Probst A.J."/>
            <person name="Ladd B."/>
            <person name="Jarett J.K."/>
            <person name="Geller-Mcgrath D.E."/>
            <person name="Sieber C.M.K."/>
            <person name="Emerson J.B."/>
            <person name="Anantharaman K."/>
            <person name="Thomas B.C."/>
            <person name="Malmstrom R."/>
            <person name="Stieglmeier M."/>
            <person name="Klingl A."/>
            <person name="Woyke T."/>
            <person name="Ryan C.M."/>
            <person name="Banfield J.F."/>
        </authorList>
    </citation>
    <scope>NUCLEOTIDE SEQUENCE [LARGE SCALE GENOMIC DNA]</scope>
</reference>
<feature type="domain" description="Nucleotidyl transferase" evidence="9">
    <location>
        <begin position="2"/>
        <end position="231"/>
    </location>
</feature>
<evidence type="ECO:0000313" key="10">
    <source>
        <dbReference type="EMBL" id="PJB51363.1"/>
    </source>
</evidence>
<dbReference type="AlphaFoldDB" id="A0A2M8C5B5"/>
<proteinExistence type="inferred from homology"/>
<evidence type="ECO:0000256" key="3">
    <source>
        <dbReference type="ARBA" id="ARBA00012461"/>
    </source>
</evidence>
<keyword evidence="4" id="KW-0808">Transferase</keyword>